<keyword evidence="3" id="KW-1185">Reference proteome</keyword>
<evidence type="ECO:0000313" key="2">
    <source>
        <dbReference type="EMBL" id="MBA0770483.1"/>
    </source>
</evidence>
<keyword evidence="1" id="KW-1133">Transmembrane helix</keyword>
<feature type="transmembrane region" description="Helical" evidence="1">
    <location>
        <begin position="49"/>
        <end position="69"/>
    </location>
</feature>
<keyword evidence="1" id="KW-0812">Transmembrane</keyword>
<comment type="caution">
    <text evidence="2">The sequence shown here is derived from an EMBL/GenBank/DDBJ whole genome shotgun (WGS) entry which is preliminary data.</text>
</comment>
<feature type="transmembrane region" description="Helical" evidence="1">
    <location>
        <begin position="89"/>
        <end position="108"/>
    </location>
</feature>
<dbReference type="EMBL" id="JABEZW010000007">
    <property type="protein sequence ID" value="MBA0770483.1"/>
    <property type="molecule type" value="Genomic_DNA"/>
</dbReference>
<sequence>MTKAKYFLQQKDYKFRTDGRRILAYHSGIIEENDEESIRLLKNQLPGQLFPPSTILFHLTLSLFVSNFLSGVLVDDWLRLLALLEAFGFQQQMLVAGLAGLGFSALGLRSGKRPFVWFSLWFTVAGLVPLS</sequence>
<feature type="transmembrane region" description="Helical" evidence="1">
    <location>
        <begin position="115"/>
        <end position="130"/>
    </location>
</feature>
<dbReference type="Proteomes" id="UP000593568">
    <property type="component" value="Unassembled WGS sequence"/>
</dbReference>
<keyword evidence="1" id="KW-0472">Membrane</keyword>
<proteinExistence type="predicted"/>
<name>A0A7J9EBQ9_9ROSI</name>
<protein>
    <submittedName>
        <fullName evidence="2">Uncharacterized protein</fullName>
    </submittedName>
</protein>
<organism evidence="2 3">
    <name type="scientific">Gossypium trilobum</name>
    <dbReference type="NCBI Taxonomy" id="34281"/>
    <lineage>
        <taxon>Eukaryota</taxon>
        <taxon>Viridiplantae</taxon>
        <taxon>Streptophyta</taxon>
        <taxon>Embryophyta</taxon>
        <taxon>Tracheophyta</taxon>
        <taxon>Spermatophyta</taxon>
        <taxon>Magnoliopsida</taxon>
        <taxon>eudicotyledons</taxon>
        <taxon>Gunneridae</taxon>
        <taxon>Pentapetalae</taxon>
        <taxon>rosids</taxon>
        <taxon>malvids</taxon>
        <taxon>Malvales</taxon>
        <taxon>Malvaceae</taxon>
        <taxon>Malvoideae</taxon>
        <taxon>Gossypium</taxon>
    </lineage>
</organism>
<gene>
    <name evidence="2" type="ORF">Gotri_019113</name>
</gene>
<reference evidence="2 3" key="1">
    <citation type="journal article" date="2019" name="Genome Biol. Evol.">
        <title>Insights into the evolution of the New World diploid cottons (Gossypium, subgenus Houzingenia) based on genome sequencing.</title>
        <authorList>
            <person name="Grover C.E."/>
            <person name="Arick M.A. 2nd"/>
            <person name="Thrash A."/>
            <person name="Conover J.L."/>
            <person name="Sanders W.S."/>
            <person name="Peterson D.G."/>
            <person name="Frelichowski J.E."/>
            <person name="Scheffler J.A."/>
            <person name="Scheffler B.E."/>
            <person name="Wendel J.F."/>
        </authorList>
    </citation>
    <scope>NUCLEOTIDE SEQUENCE [LARGE SCALE GENOMIC DNA]</scope>
    <source>
        <strain evidence="2">8</strain>
        <tissue evidence="2">Leaf</tissue>
    </source>
</reference>
<evidence type="ECO:0000313" key="3">
    <source>
        <dbReference type="Proteomes" id="UP000593568"/>
    </source>
</evidence>
<accession>A0A7J9EBQ9</accession>
<dbReference type="AlphaFoldDB" id="A0A7J9EBQ9"/>
<evidence type="ECO:0000256" key="1">
    <source>
        <dbReference type="SAM" id="Phobius"/>
    </source>
</evidence>